<dbReference type="EMBL" id="VSDQ01000241">
    <property type="protein sequence ID" value="TYA89237.1"/>
    <property type="molecule type" value="Genomic_DNA"/>
</dbReference>
<keyword evidence="3" id="KW-0732">Signal</keyword>
<dbReference type="OrthoDB" id="5694214at2"/>
<dbReference type="SUPFAM" id="SSF48452">
    <property type="entry name" value="TPR-like"/>
    <property type="match status" value="1"/>
</dbReference>
<protein>
    <submittedName>
        <fullName evidence="8">RagB/SusD family nutrient uptake outer membrane protein</fullName>
    </submittedName>
</protein>
<dbReference type="InterPro" id="IPR033985">
    <property type="entry name" value="SusD-like_N"/>
</dbReference>
<dbReference type="GO" id="GO:0009279">
    <property type="term" value="C:cell outer membrane"/>
    <property type="evidence" value="ECO:0007669"/>
    <property type="project" value="UniProtKB-SubCell"/>
</dbReference>
<evidence type="ECO:0000256" key="2">
    <source>
        <dbReference type="ARBA" id="ARBA00006275"/>
    </source>
</evidence>
<feature type="domain" description="SusD-like N-terminal" evidence="7">
    <location>
        <begin position="94"/>
        <end position="208"/>
    </location>
</feature>
<evidence type="ECO:0000256" key="5">
    <source>
        <dbReference type="ARBA" id="ARBA00023237"/>
    </source>
</evidence>
<evidence type="ECO:0000259" key="7">
    <source>
        <dbReference type="Pfam" id="PF14322"/>
    </source>
</evidence>
<evidence type="ECO:0000256" key="1">
    <source>
        <dbReference type="ARBA" id="ARBA00004442"/>
    </source>
</evidence>
<dbReference type="AlphaFoldDB" id="A0A5D0J3U9"/>
<comment type="caution">
    <text evidence="8">The sequence shown here is derived from an EMBL/GenBank/DDBJ whole genome shotgun (WGS) entry which is preliminary data.</text>
</comment>
<dbReference type="Pfam" id="PF07980">
    <property type="entry name" value="SusD_RagB"/>
    <property type="match status" value="1"/>
</dbReference>
<keyword evidence="5" id="KW-0998">Cell outer membrane</keyword>
<name>A0A5D0J3U9_9FLAO</name>
<evidence type="ECO:0000259" key="6">
    <source>
        <dbReference type="Pfam" id="PF07980"/>
    </source>
</evidence>
<keyword evidence="4" id="KW-0472">Membrane</keyword>
<dbReference type="Pfam" id="PF14322">
    <property type="entry name" value="SusD-like_3"/>
    <property type="match status" value="1"/>
</dbReference>
<dbReference type="Proteomes" id="UP000323930">
    <property type="component" value="Unassembled WGS sequence"/>
</dbReference>
<dbReference type="PROSITE" id="PS51257">
    <property type="entry name" value="PROKAR_LIPOPROTEIN"/>
    <property type="match status" value="1"/>
</dbReference>
<organism evidence="8 9">
    <name type="scientific">Seonamhaeicola marinus</name>
    <dbReference type="NCBI Taxonomy" id="1912246"/>
    <lineage>
        <taxon>Bacteria</taxon>
        <taxon>Pseudomonadati</taxon>
        <taxon>Bacteroidota</taxon>
        <taxon>Flavobacteriia</taxon>
        <taxon>Flavobacteriales</taxon>
        <taxon>Flavobacteriaceae</taxon>
    </lineage>
</organism>
<dbReference type="InterPro" id="IPR011990">
    <property type="entry name" value="TPR-like_helical_dom_sf"/>
</dbReference>
<sequence length="575" mass="65270">MKNFNNIFLIACVFIAMQSCEEVLETQPLDKFSEANVWSDPVLTQGFIYDAMNDIYRDWLTVPNSSTLFSANDLHTDNQIRSGGGGNINTGDYDKFYNAGWNQFGQIRQANLIIEKVNNSTSFSESQRTNFIAQGHMLRAMIYSRQARFFGKYTIIDKVLTIDDDLLLGRSETIKDTYDFILSDLTIAANGLPDSGEPGTLTKGSALALKAEMALQGAAYVESGKDEYYQIAKQASEDLFGLGYQLDTDYAGMFNTEQGGINSTEMILAYYRSADNTRFRDTPMQRIVPNLGLNRLHPDASPQLNEGFSGWNRISPTWSLVTNYLVVDEDGVAKKWNETSYYQDYLSNGGYVSNAIFKNRDERFYASIVHDSSSYFGQLVTFREGGNLHWTANTGSKWGMSPSGFHQRKGLYEAERLSAGANTAYHYPMFRLGRSYLNYAETMLRLNQPSVAIEYINKTRVAHGKLPELSTGLGLDDAWKYYKIERRVELFFENDRYWSLLRWGKEAGGGIIDELNTNKQTFVISADGMSFELLDEIPNGYDTRNKMNFSVKRYLFPVPEGERQLNEKLDQNPGW</sequence>
<dbReference type="Gene3D" id="1.25.40.390">
    <property type="match status" value="1"/>
</dbReference>
<accession>A0A5D0J3U9</accession>
<evidence type="ECO:0000313" key="8">
    <source>
        <dbReference type="EMBL" id="TYA89237.1"/>
    </source>
</evidence>
<evidence type="ECO:0000256" key="4">
    <source>
        <dbReference type="ARBA" id="ARBA00023136"/>
    </source>
</evidence>
<reference evidence="8 9" key="1">
    <citation type="submission" date="2019-08" db="EMBL/GenBank/DDBJ databases">
        <title>Seonamhaeicola sediminis sp. nov., isolated from marine sediment.</title>
        <authorList>
            <person name="Cao W.R."/>
        </authorList>
    </citation>
    <scope>NUCLEOTIDE SEQUENCE [LARGE SCALE GENOMIC DNA]</scope>
    <source>
        <strain evidence="8 9">B011</strain>
    </source>
</reference>
<proteinExistence type="inferred from homology"/>
<comment type="subcellular location">
    <subcellularLocation>
        <location evidence="1">Cell outer membrane</location>
    </subcellularLocation>
</comment>
<keyword evidence="9" id="KW-1185">Reference proteome</keyword>
<dbReference type="InterPro" id="IPR012944">
    <property type="entry name" value="SusD_RagB_dom"/>
</dbReference>
<evidence type="ECO:0000313" key="9">
    <source>
        <dbReference type="Proteomes" id="UP000323930"/>
    </source>
</evidence>
<comment type="similarity">
    <text evidence="2">Belongs to the SusD family.</text>
</comment>
<gene>
    <name evidence="8" type="ORF">FUA24_03645</name>
</gene>
<dbReference type="RefSeq" id="WP_148540103.1">
    <property type="nucleotide sequence ID" value="NZ_VSDQ01000241.1"/>
</dbReference>
<feature type="domain" description="RagB/SusD" evidence="6">
    <location>
        <begin position="299"/>
        <end position="575"/>
    </location>
</feature>
<evidence type="ECO:0000256" key="3">
    <source>
        <dbReference type="ARBA" id="ARBA00022729"/>
    </source>
</evidence>